<proteinExistence type="predicted"/>
<keyword evidence="2" id="KW-1185">Reference proteome</keyword>
<evidence type="ECO:0000313" key="1">
    <source>
        <dbReference type="EMBL" id="CAK7342504.1"/>
    </source>
</evidence>
<dbReference type="AlphaFoldDB" id="A0AAV1S0T1"/>
<protein>
    <submittedName>
        <fullName evidence="1">Uncharacterized protein</fullName>
    </submittedName>
</protein>
<evidence type="ECO:0000313" key="2">
    <source>
        <dbReference type="Proteomes" id="UP001314170"/>
    </source>
</evidence>
<organism evidence="1 2">
    <name type="scientific">Dovyalis caffra</name>
    <dbReference type="NCBI Taxonomy" id="77055"/>
    <lineage>
        <taxon>Eukaryota</taxon>
        <taxon>Viridiplantae</taxon>
        <taxon>Streptophyta</taxon>
        <taxon>Embryophyta</taxon>
        <taxon>Tracheophyta</taxon>
        <taxon>Spermatophyta</taxon>
        <taxon>Magnoliopsida</taxon>
        <taxon>eudicotyledons</taxon>
        <taxon>Gunneridae</taxon>
        <taxon>Pentapetalae</taxon>
        <taxon>rosids</taxon>
        <taxon>fabids</taxon>
        <taxon>Malpighiales</taxon>
        <taxon>Salicaceae</taxon>
        <taxon>Flacourtieae</taxon>
        <taxon>Dovyalis</taxon>
    </lineage>
</organism>
<name>A0AAV1S0T1_9ROSI</name>
<comment type="caution">
    <text evidence="1">The sequence shown here is derived from an EMBL/GenBank/DDBJ whole genome shotgun (WGS) entry which is preliminary data.</text>
</comment>
<dbReference type="Proteomes" id="UP001314170">
    <property type="component" value="Unassembled WGS sequence"/>
</dbReference>
<sequence length="112" mass="12678">MVEDAVSLVIRAALLTDLKLDFFVVSYHTKLQLCSRESEYRAQLCKLSYRVEGKDVMGKMVRKTANSVFVQRLNNAERESLITVAQNHVADLLYAHGEGKQVLKLYSARCIA</sequence>
<gene>
    <name evidence="1" type="ORF">DCAF_LOCUS16827</name>
</gene>
<reference evidence="1 2" key="1">
    <citation type="submission" date="2024-01" db="EMBL/GenBank/DDBJ databases">
        <authorList>
            <person name="Waweru B."/>
        </authorList>
    </citation>
    <scope>NUCLEOTIDE SEQUENCE [LARGE SCALE GENOMIC DNA]</scope>
</reference>
<accession>A0AAV1S0T1</accession>
<dbReference type="EMBL" id="CAWUPB010001160">
    <property type="protein sequence ID" value="CAK7342504.1"/>
    <property type="molecule type" value="Genomic_DNA"/>
</dbReference>